<reference evidence="16 19" key="1">
    <citation type="journal article" date="2015" name="Parasit. Vectors">
        <title>Draft genome of the scabies mite.</title>
        <authorList>
            <person name="Rider S.D.Jr."/>
            <person name="Morgan M.S."/>
            <person name="Arlian L.G."/>
        </authorList>
    </citation>
    <scope>NUCLEOTIDE SEQUENCE [LARGE SCALE GENOMIC DNA]</scope>
    <source>
        <strain evidence="16">Arlian Lab</strain>
    </source>
</reference>
<dbReference type="AlphaFoldDB" id="A0A131ZUY9"/>
<dbReference type="Proteomes" id="UP000616769">
    <property type="component" value="Unassembled WGS sequence"/>
</dbReference>
<dbReference type="PRINTS" id="PR00463">
    <property type="entry name" value="EP450I"/>
</dbReference>
<dbReference type="Pfam" id="PF00067">
    <property type="entry name" value="p450"/>
    <property type="match status" value="1"/>
</dbReference>
<keyword evidence="9 14" id="KW-0560">Oxidoreductase</keyword>
<dbReference type="Proteomes" id="UP000070412">
    <property type="component" value="Unassembled WGS sequence"/>
</dbReference>
<reference evidence="15" key="3">
    <citation type="submission" date="2020-01" db="EMBL/GenBank/DDBJ databases">
        <authorList>
            <person name="Korhonen P.K.K."/>
            <person name="Guangxu M.G."/>
            <person name="Wang T.W."/>
            <person name="Stroehlein A.J.S."/>
            <person name="Young N.D."/>
            <person name="Ang C.-S.A."/>
            <person name="Fernando D.W.F."/>
            <person name="Lu H.L."/>
            <person name="Taylor S.T."/>
            <person name="Ehtesham M.E.M."/>
            <person name="Najaraj S.H.N."/>
            <person name="Harsha G.H.G."/>
            <person name="Madugundu A.M."/>
            <person name="Renuse S.R."/>
            <person name="Holt D.H."/>
            <person name="Pandey A.P."/>
            <person name="Papenfuss A.P."/>
            <person name="Gasser R.B.G."/>
            <person name="Fischer K.F."/>
        </authorList>
    </citation>
    <scope>NUCLEOTIDE SEQUENCE</scope>
    <source>
        <strain evidence="15">SSS_KF_BRIS2020</strain>
    </source>
</reference>
<dbReference type="InterPro" id="IPR036396">
    <property type="entry name" value="Cyt_P450_sf"/>
</dbReference>
<dbReference type="GO" id="GO:0005506">
    <property type="term" value="F:iron ion binding"/>
    <property type="evidence" value="ECO:0007669"/>
    <property type="project" value="InterPro"/>
</dbReference>
<keyword evidence="12" id="KW-0472">Membrane</keyword>
<evidence type="ECO:0000313" key="19">
    <source>
        <dbReference type="Proteomes" id="UP000616769"/>
    </source>
</evidence>
<dbReference type="InterPro" id="IPR017972">
    <property type="entry name" value="Cyt_P450_CS"/>
</dbReference>
<dbReference type="GO" id="GO:0020037">
    <property type="term" value="F:heme binding"/>
    <property type="evidence" value="ECO:0007669"/>
    <property type="project" value="InterPro"/>
</dbReference>
<evidence type="ECO:0000313" key="17">
    <source>
        <dbReference type="EnsemblMetazoa" id="KAF7494270.1"/>
    </source>
</evidence>
<evidence type="ECO:0000313" key="18">
    <source>
        <dbReference type="Proteomes" id="UP000070412"/>
    </source>
</evidence>
<dbReference type="SUPFAM" id="SSF48264">
    <property type="entry name" value="Cytochrome P450"/>
    <property type="match status" value="1"/>
</dbReference>
<evidence type="ECO:0000256" key="13">
    <source>
        <dbReference type="PIRSR" id="PIRSR602401-1"/>
    </source>
</evidence>
<evidence type="ECO:0000256" key="5">
    <source>
        <dbReference type="ARBA" id="ARBA00022617"/>
    </source>
</evidence>
<protein>
    <submittedName>
        <fullName evidence="16">Cytochrome P450-like protein 1</fullName>
    </submittedName>
    <submittedName>
        <fullName evidence="15">Thromboxane-A synthase</fullName>
    </submittedName>
</protein>
<sequence length="522" mass="60507">MISLLILLGGLIFLIRRKLVMTKLRRCGIDGPEPNLISGNINDFLNKTIVEKYTEYVERFGKTCGFYIGKKMNIITIDLELLRRIQIKDFDKFCDRQLIPLKHGLRPNPKFTVDIINARGKRWKDMRKILNPTFSAMKLKTMAPIMESSIDIFIEKMLDCCRREIEFNIYEDFQLLTADIITKSALGIDTDVQNDSNNRYYQAAKKLFEATPSKFLLMFMCFPEMDFFLYPFRRLLEIINEILGKSNQVILGKLVETAIRMRENKRFNDLLQLMLDASFAINSFGGEKSLPEVSSEKSHFSPSSKISLRSYSKAILSKNEIIANCNVFYEAGYETTSSALAFITHFLVNKPEIQDKVRAEMMEVHATEGEFTYDSVNKLSYLQCVINETLRYYPPVISFTRHSNEDYRYQNITIPKDSAIKIASYQIHHCEEYWPNHNVFDPERFRDKKSYDPIAFQGFGNGPRNCIGVRFAMFEIKLALCKLLTQFKLLPGPRTEKELTVESKLISETPKYGVFVRLAPIE</sequence>
<evidence type="ECO:0000256" key="8">
    <source>
        <dbReference type="ARBA" id="ARBA00022848"/>
    </source>
</evidence>
<proteinExistence type="inferred from homology"/>
<dbReference type="CDD" id="cd11055">
    <property type="entry name" value="CYP3A-like"/>
    <property type="match status" value="1"/>
</dbReference>
<feature type="binding site" description="axial binding residue" evidence="13">
    <location>
        <position position="466"/>
    </location>
    <ligand>
        <name>heme</name>
        <dbReference type="ChEBI" id="CHEBI:30413"/>
    </ligand>
    <ligandPart>
        <name>Fe</name>
        <dbReference type="ChEBI" id="CHEBI:18248"/>
    </ligandPart>
</feature>
<organism evidence="16 19">
    <name type="scientific">Sarcoptes scabiei</name>
    <name type="common">Itch mite</name>
    <name type="synonym">Acarus scabiei</name>
    <dbReference type="NCBI Taxonomy" id="52283"/>
    <lineage>
        <taxon>Eukaryota</taxon>
        <taxon>Metazoa</taxon>
        <taxon>Ecdysozoa</taxon>
        <taxon>Arthropoda</taxon>
        <taxon>Chelicerata</taxon>
        <taxon>Arachnida</taxon>
        <taxon>Acari</taxon>
        <taxon>Acariformes</taxon>
        <taxon>Sarcoptiformes</taxon>
        <taxon>Astigmata</taxon>
        <taxon>Psoroptidia</taxon>
        <taxon>Sarcoptoidea</taxon>
        <taxon>Sarcoptidae</taxon>
        <taxon>Sarcoptinae</taxon>
        <taxon>Sarcoptes</taxon>
    </lineage>
</organism>
<evidence type="ECO:0000256" key="2">
    <source>
        <dbReference type="ARBA" id="ARBA00004174"/>
    </source>
</evidence>
<reference evidence="18" key="2">
    <citation type="journal article" date="2020" name="PLoS Negl. Trop. Dis.">
        <title>High-quality nuclear genome for Sarcoptes scabiei-A critical resource for a neglected parasite.</title>
        <authorList>
            <person name="Korhonen P.K."/>
            <person name="Gasser R.B."/>
            <person name="Ma G."/>
            <person name="Wang T."/>
            <person name="Stroehlein A.J."/>
            <person name="Young N.D."/>
            <person name="Ang C.S."/>
            <person name="Fernando D.D."/>
            <person name="Lu H.C."/>
            <person name="Taylor S."/>
            <person name="Reynolds S.L."/>
            <person name="Mofiz E."/>
            <person name="Najaraj S.H."/>
            <person name="Gowda H."/>
            <person name="Madugundu A."/>
            <person name="Renuse S."/>
            <person name="Holt D."/>
            <person name="Pandey A."/>
            <person name="Papenfuss A.T."/>
            <person name="Fischer K."/>
        </authorList>
    </citation>
    <scope>NUCLEOTIDE SEQUENCE [LARGE SCALE GENOMIC DNA]</scope>
</reference>
<dbReference type="PANTHER" id="PTHR24292">
    <property type="entry name" value="CYTOCHROME P450"/>
    <property type="match status" value="1"/>
</dbReference>
<evidence type="ECO:0000256" key="9">
    <source>
        <dbReference type="ARBA" id="ARBA00023002"/>
    </source>
</evidence>
<evidence type="ECO:0000313" key="16">
    <source>
        <dbReference type="EMBL" id="KPM02431.1"/>
    </source>
</evidence>
<evidence type="ECO:0000256" key="12">
    <source>
        <dbReference type="ARBA" id="ARBA00023136"/>
    </source>
</evidence>
<dbReference type="EnsemblMetazoa" id="SSS_5921s_mrna">
    <property type="protein sequence ID" value="KAF7494270.1"/>
    <property type="gene ID" value="SSS_5921"/>
</dbReference>
<dbReference type="Gene3D" id="1.10.630.10">
    <property type="entry name" value="Cytochrome P450"/>
    <property type="match status" value="1"/>
</dbReference>
<evidence type="ECO:0000256" key="14">
    <source>
        <dbReference type="RuleBase" id="RU000461"/>
    </source>
</evidence>
<keyword evidence="10 13" id="KW-0408">Iron</keyword>
<keyword evidence="18" id="KW-1185">Reference proteome</keyword>
<dbReference type="VEuPathDB" id="VectorBase:SSCA009957"/>
<keyword evidence="8" id="KW-0492">Microsome</keyword>
<name>A0A131ZUY9_SARSC</name>
<gene>
    <name evidence="16" type="ORF">QR98_0008450</name>
    <name evidence="15" type="ORF">SSS_5921</name>
</gene>
<dbReference type="GO" id="GO:0016705">
    <property type="term" value="F:oxidoreductase activity, acting on paired donors, with incorporation or reduction of molecular oxygen"/>
    <property type="evidence" value="ECO:0007669"/>
    <property type="project" value="InterPro"/>
</dbReference>
<reference evidence="17" key="4">
    <citation type="submission" date="2022-06" db="UniProtKB">
        <authorList>
            <consortium name="EnsemblMetazoa"/>
        </authorList>
    </citation>
    <scope>IDENTIFICATION</scope>
</reference>
<dbReference type="GO" id="GO:0004497">
    <property type="term" value="F:monooxygenase activity"/>
    <property type="evidence" value="ECO:0007669"/>
    <property type="project" value="UniProtKB-KW"/>
</dbReference>
<dbReference type="InterPro" id="IPR001128">
    <property type="entry name" value="Cyt_P450"/>
</dbReference>
<dbReference type="PRINTS" id="PR00385">
    <property type="entry name" value="P450"/>
</dbReference>
<evidence type="ECO:0000256" key="6">
    <source>
        <dbReference type="ARBA" id="ARBA00022723"/>
    </source>
</evidence>
<dbReference type="PANTHER" id="PTHR24292:SF102">
    <property type="entry name" value="CYTOCHROME P450 FAMILY-RELATED"/>
    <property type="match status" value="1"/>
</dbReference>
<evidence type="ECO:0000256" key="10">
    <source>
        <dbReference type="ARBA" id="ARBA00023004"/>
    </source>
</evidence>
<evidence type="ECO:0000256" key="3">
    <source>
        <dbReference type="ARBA" id="ARBA00004406"/>
    </source>
</evidence>
<comment type="subcellular location">
    <subcellularLocation>
        <location evidence="3">Endoplasmic reticulum membrane</location>
        <topology evidence="3">Peripheral membrane protein</topology>
    </subcellularLocation>
    <subcellularLocation>
        <location evidence="2">Microsome membrane</location>
        <topology evidence="2">Peripheral membrane protein</topology>
    </subcellularLocation>
</comment>
<evidence type="ECO:0000256" key="11">
    <source>
        <dbReference type="ARBA" id="ARBA00023033"/>
    </source>
</evidence>
<comment type="similarity">
    <text evidence="4 14">Belongs to the cytochrome P450 family.</text>
</comment>
<keyword evidence="7" id="KW-0256">Endoplasmic reticulum</keyword>
<dbReference type="GO" id="GO:0005789">
    <property type="term" value="C:endoplasmic reticulum membrane"/>
    <property type="evidence" value="ECO:0007669"/>
    <property type="project" value="UniProtKB-SubCell"/>
</dbReference>
<evidence type="ECO:0000256" key="1">
    <source>
        <dbReference type="ARBA" id="ARBA00001971"/>
    </source>
</evidence>
<evidence type="ECO:0000256" key="4">
    <source>
        <dbReference type="ARBA" id="ARBA00010617"/>
    </source>
</evidence>
<dbReference type="EMBL" id="JXLN01001873">
    <property type="protein sequence ID" value="KPM02431.1"/>
    <property type="molecule type" value="Genomic_DNA"/>
</dbReference>
<dbReference type="InterPro" id="IPR002401">
    <property type="entry name" value="Cyt_P450_E_grp-I"/>
</dbReference>
<comment type="cofactor">
    <cofactor evidence="1 13">
        <name>heme</name>
        <dbReference type="ChEBI" id="CHEBI:30413"/>
    </cofactor>
</comment>
<keyword evidence="11 14" id="KW-0503">Monooxygenase</keyword>
<dbReference type="OrthoDB" id="8251073at2759"/>
<evidence type="ECO:0000313" key="15">
    <source>
        <dbReference type="EMBL" id="KAF7494270.1"/>
    </source>
</evidence>
<keyword evidence="5 13" id="KW-0349">Heme</keyword>
<dbReference type="InterPro" id="IPR050476">
    <property type="entry name" value="Insect_CytP450_Detox"/>
</dbReference>
<accession>A0A131ZUY9</accession>
<dbReference type="EMBL" id="WVUK01000053">
    <property type="protein sequence ID" value="KAF7494270.1"/>
    <property type="molecule type" value="Genomic_DNA"/>
</dbReference>
<evidence type="ECO:0000256" key="7">
    <source>
        <dbReference type="ARBA" id="ARBA00022824"/>
    </source>
</evidence>
<dbReference type="PROSITE" id="PS00086">
    <property type="entry name" value="CYTOCHROME_P450"/>
    <property type="match status" value="1"/>
</dbReference>
<keyword evidence="6 13" id="KW-0479">Metal-binding</keyword>